<proteinExistence type="predicted"/>
<evidence type="ECO:0000313" key="1">
    <source>
        <dbReference type="EMBL" id="KFM19983.1"/>
    </source>
</evidence>
<keyword evidence="2" id="KW-1185">Reference proteome</keyword>
<accession>A0A087S2M9</accession>
<dbReference type="Proteomes" id="UP000029387">
    <property type="component" value="Unassembled WGS sequence"/>
</dbReference>
<dbReference type="AlphaFoldDB" id="A0A087S2M9"/>
<sequence>MRFYIVLPVFFLLIIGTTASLAYAQVDALNDIKFLQTGIIETSENEFSISNDIAVREFFGGNIIRVYGQTIEGFPYITYSKILEGEINTHGIIFVGGEFLRLSFEEKPIQESPIEKEDDLQIIVQYTQRVYSKQYATIEIKTYDPEQNKLKDFNQNYGFLANINIEIIVLNENNEEFYSTNGITNNKGFFETEFYIPERYPQETLTVTINAEDNDSKSSKILQVFTLGAIPDNDSSP</sequence>
<name>A0A087S2M9_9ARCH</name>
<comment type="caution">
    <text evidence="1">The sequence shown here is derived from an EMBL/GenBank/DDBJ whole genome shotgun (WGS) entry which is preliminary data.</text>
</comment>
<dbReference type="PATRIC" id="fig|1502295.3.peg.280"/>
<dbReference type="EMBL" id="JOSZ01000003">
    <property type="protein sequence ID" value="KFM19983.1"/>
    <property type="molecule type" value="Genomic_DNA"/>
</dbReference>
<gene>
    <name evidence="1" type="ORF">AAA799P11_00287</name>
</gene>
<reference evidence="1 2" key="1">
    <citation type="submission" date="2014-06" db="EMBL/GenBank/DDBJ databases">
        <authorList>
            <person name="Ngugi D.K."/>
            <person name="Blom J."/>
            <person name="Alam I."/>
            <person name="Rashid M."/>
            <person name="Baalawi W."/>
            <person name="Zhang G."/>
            <person name="Hikmawan T."/>
            <person name="Guan Y."/>
            <person name="Antunes A."/>
            <person name="Siam R."/>
            <person name="El-Dorry H."/>
            <person name="Bajic V."/>
            <person name="Stingl U."/>
        </authorList>
    </citation>
    <scope>NUCLEOTIDE SEQUENCE [LARGE SCALE GENOMIC DNA]</scope>
    <source>
        <strain evidence="1">SCGC AAA799-P11</strain>
    </source>
</reference>
<organism evidence="1 2">
    <name type="scientific">Marine Group I thaumarchaeote SCGC AAA799-P11</name>
    <dbReference type="NCBI Taxonomy" id="1502295"/>
    <lineage>
        <taxon>Archaea</taxon>
        <taxon>Nitrososphaerota</taxon>
        <taxon>Marine Group I</taxon>
    </lineage>
</organism>
<evidence type="ECO:0000313" key="2">
    <source>
        <dbReference type="Proteomes" id="UP000029387"/>
    </source>
</evidence>
<protein>
    <submittedName>
        <fullName evidence="1">Uncharacterized protein</fullName>
    </submittedName>
</protein>